<proteinExistence type="predicted"/>
<name>A0A2G8I9D7_PREIN</name>
<evidence type="ECO:0000259" key="2">
    <source>
        <dbReference type="Pfam" id="PF18291"/>
    </source>
</evidence>
<dbReference type="GO" id="GO:0003677">
    <property type="term" value="F:DNA binding"/>
    <property type="evidence" value="ECO:0007669"/>
    <property type="project" value="UniProtKB-KW"/>
</dbReference>
<dbReference type="AlphaFoldDB" id="A0A2G8I9D7"/>
<dbReference type="Proteomes" id="UP000230046">
    <property type="component" value="Unassembled WGS sequence"/>
</dbReference>
<accession>A0A2G8I9D7</accession>
<reference evidence="3 4" key="1">
    <citation type="submission" date="2017-11" db="EMBL/GenBank/DDBJ databases">
        <title>Genome sequencing of Prevotella intermedia KCOM 1653.</title>
        <authorList>
            <person name="Kook J.-K."/>
            <person name="Park S.-N."/>
            <person name="Lim Y.K."/>
        </authorList>
    </citation>
    <scope>NUCLEOTIDE SEQUENCE [LARGE SCALE GENOMIC DNA]</scope>
    <source>
        <strain evidence="3 4">KCOM 1653</strain>
    </source>
</reference>
<protein>
    <submittedName>
        <fullName evidence="3">DNA-binding protein</fullName>
    </submittedName>
</protein>
<dbReference type="RefSeq" id="WP_099835278.1">
    <property type="nucleotide sequence ID" value="NZ_PEKN01000001.1"/>
</dbReference>
<evidence type="ECO:0000313" key="3">
    <source>
        <dbReference type="EMBL" id="PIK20110.1"/>
    </source>
</evidence>
<dbReference type="EMBL" id="PEKN01000001">
    <property type="protein sequence ID" value="PIK20110.1"/>
    <property type="molecule type" value="Genomic_DNA"/>
</dbReference>
<comment type="caution">
    <text evidence="3">The sequence shown here is derived from an EMBL/GenBank/DDBJ whole genome shotgun (WGS) entry which is preliminary data.</text>
</comment>
<feature type="domain" description="HU" evidence="2">
    <location>
        <begin position="2"/>
        <end position="107"/>
    </location>
</feature>
<organism evidence="3 4">
    <name type="scientific">Prevotella intermedia</name>
    <dbReference type="NCBI Taxonomy" id="28131"/>
    <lineage>
        <taxon>Bacteria</taxon>
        <taxon>Pseudomonadati</taxon>
        <taxon>Bacteroidota</taxon>
        <taxon>Bacteroidia</taxon>
        <taxon>Bacteroidales</taxon>
        <taxon>Prevotellaceae</taxon>
        <taxon>Prevotella</taxon>
    </lineage>
</organism>
<dbReference type="SUPFAM" id="SSF47729">
    <property type="entry name" value="IHF-like DNA-binding proteins"/>
    <property type="match status" value="1"/>
</dbReference>
<evidence type="ECO:0000313" key="4">
    <source>
        <dbReference type="Proteomes" id="UP000230046"/>
    </source>
</evidence>
<dbReference type="Pfam" id="PF18291">
    <property type="entry name" value="HU-HIG"/>
    <property type="match status" value="1"/>
</dbReference>
<sequence length="153" mass="17031">MIRYKIYENKNKKSAGYKKFYARAVSEETINLRQLADYMATHNVPFSKGCIYGVLRDMVACIKEIIIDGKNVKIDDLAIFSAGLRTSGAETLEGFNPAKNIKNIKLRSRATGVLRTPKLTGDANVREFALYTIAKKKKQKSGEGESGTSPQHP</sequence>
<gene>
    <name evidence="3" type="ORF">CTI18_01485</name>
</gene>
<dbReference type="InterPro" id="IPR041607">
    <property type="entry name" value="HU-HIG"/>
</dbReference>
<dbReference type="InterPro" id="IPR010992">
    <property type="entry name" value="IHF-like_DNA-bd_dom_sf"/>
</dbReference>
<evidence type="ECO:0000256" key="1">
    <source>
        <dbReference type="ARBA" id="ARBA00023125"/>
    </source>
</evidence>
<keyword evidence="1 3" id="KW-0238">DNA-binding</keyword>